<dbReference type="PROSITE" id="PS00411">
    <property type="entry name" value="KINESIN_MOTOR_1"/>
    <property type="match status" value="1"/>
</dbReference>
<evidence type="ECO:0000256" key="5">
    <source>
        <dbReference type="ARBA" id="ARBA00023054"/>
    </source>
</evidence>
<dbReference type="SMART" id="SM00129">
    <property type="entry name" value="KISc"/>
    <property type="match status" value="1"/>
</dbReference>
<feature type="binding site" evidence="6">
    <location>
        <begin position="68"/>
        <end position="75"/>
    </location>
    <ligand>
        <name>ATP</name>
        <dbReference type="ChEBI" id="CHEBI:30616"/>
    </ligand>
</feature>
<dbReference type="InterPro" id="IPR001752">
    <property type="entry name" value="Kinesin_motor_dom"/>
</dbReference>
<keyword evidence="4 6" id="KW-0067">ATP-binding</keyword>
<organism evidence="10 11">
    <name type="scientific">Tetraparma gracilis</name>
    <dbReference type="NCBI Taxonomy" id="2962635"/>
    <lineage>
        <taxon>Eukaryota</taxon>
        <taxon>Sar</taxon>
        <taxon>Stramenopiles</taxon>
        <taxon>Ochrophyta</taxon>
        <taxon>Bolidophyceae</taxon>
        <taxon>Parmales</taxon>
        <taxon>Triparmaceae</taxon>
        <taxon>Tetraparma</taxon>
    </lineage>
</organism>
<gene>
    <name evidence="10" type="ORF">TeGR_g9041</name>
</gene>
<feature type="non-terminal residue" evidence="10">
    <location>
        <position position="422"/>
    </location>
</feature>
<dbReference type="Proteomes" id="UP001165060">
    <property type="component" value="Unassembled WGS sequence"/>
</dbReference>
<dbReference type="InterPro" id="IPR027640">
    <property type="entry name" value="Kinesin-like_fam"/>
</dbReference>
<evidence type="ECO:0000256" key="3">
    <source>
        <dbReference type="ARBA" id="ARBA00022741"/>
    </source>
</evidence>
<proteinExistence type="inferred from homology"/>
<accession>A0ABQ6MQC7</accession>
<evidence type="ECO:0000256" key="4">
    <source>
        <dbReference type="ARBA" id="ARBA00022840"/>
    </source>
</evidence>
<keyword evidence="11" id="KW-1185">Reference proteome</keyword>
<keyword evidence="3 6" id="KW-0547">Nucleotide-binding</keyword>
<evidence type="ECO:0000256" key="1">
    <source>
        <dbReference type="ARBA" id="ARBA00004496"/>
    </source>
</evidence>
<evidence type="ECO:0000313" key="11">
    <source>
        <dbReference type="Proteomes" id="UP001165060"/>
    </source>
</evidence>
<feature type="region of interest" description="Disordered" evidence="8">
    <location>
        <begin position="10"/>
        <end position="30"/>
    </location>
</feature>
<dbReference type="Pfam" id="PF00225">
    <property type="entry name" value="Kinesin"/>
    <property type="match status" value="1"/>
</dbReference>
<evidence type="ECO:0000256" key="2">
    <source>
        <dbReference type="ARBA" id="ARBA00022490"/>
    </source>
</evidence>
<dbReference type="InterPro" id="IPR027417">
    <property type="entry name" value="P-loop_NTPase"/>
</dbReference>
<comment type="caution">
    <text evidence="10">The sequence shown here is derived from an EMBL/GenBank/DDBJ whole genome shotgun (WGS) entry which is preliminary data.</text>
</comment>
<comment type="similarity">
    <text evidence="6 7">Belongs to the TRAFAC class myosin-kinesin ATPase superfamily. Kinesin family.</text>
</comment>
<dbReference type="EMBL" id="BRYB01000441">
    <property type="protein sequence ID" value="GMI30095.1"/>
    <property type="molecule type" value="Genomic_DNA"/>
</dbReference>
<dbReference type="SUPFAM" id="SSF52540">
    <property type="entry name" value="P-loop containing nucleoside triphosphate hydrolases"/>
    <property type="match status" value="1"/>
</dbReference>
<dbReference type="InterPro" id="IPR019821">
    <property type="entry name" value="Kinesin_motor_CS"/>
</dbReference>
<reference evidence="10 11" key="1">
    <citation type="journal article" date="2023" name="Commun. Biol.">
        <title>Genome analysis of Parmales, the sister group of diatoms, reveals the evolutionary specialization of diatoms from phago-mixotrophs to photoautotrophs.</title>
        <authorList>
            <person name="Ban H."/>
            <person name="Sato S."/>
            <person name="Yoshikawa S."/>
            <person name="Yamada K."/>
            <person name="Nakamura Y."/>
            <person name="Ichinomiya M."/>
            <person name="Sato N."/>
            <person name="Blanc-Mathieu R."/>
            <person name="Endo H."/>
            <person name="Kuwata A."/>
            <person name="Ogata H."/>
        </authorList>
    </citation>
    <scope>NUCLEOTIDE SEQUENCE [LARGE SCALE GENOMIC DNA]</scope>
</reference>
<protein>
    <recommendedName>
        <fullName evidence="7">Kinesin-like protein</fullName>
    </recommendedName>
</protein>
<dbReference type="PANTHER" id="PTHR47969">
    <property type="entry name" value="CHROMOSOME-ASSOCIATED KINESIN KIF4A-RELATED"/>
    <property type="match status" value="1"/>
</dbReference>
<feature type="compositionally biased region" description="Basic and acidic residues" evidence="8">
    <location>
        <begin position="113"/>
        <end position="122"/>
    </location>
</feature>
<evidence type="ECO:0000256" key="6">
    <source>
        <dbReference type="PROSITE-ProRule" id="PRU00283"/>
    </source>
</evidence>
<dbReference type="PANTHER" id="PTHR47969:SF15">
    <property type="entry name" value="CHROMOSOME-ASSOCIATED KINESIN KIF4A-RELATED"/>
    <property type="match status" value="1"/>
</dbReference>
<dbReference type="InterPro" id="IPR036961">
    <property type="entry name" value="Kinesin_motor_dom_sf"/>
</dbReference>
<evidence type="ECO:0000259" key="9">
    <source>
        <dbReference type="PROSITE" id="PS50067"/>
    </source>
</evidence>
<name>A0ABQ6MQC7_9STRA</name>
<feature type="region of interest" description="Disordered" evidence="8">
    <location>
        <begin position="113"/>
        <end position="139"/>
    </location>
</feature>
<sequence>MSEPIRVIARIRPPHSFPSTATSLSPPSSPPLSFDAVLTGPTSEVQREVSGVVAQFLQGYNGCVLAYGQTGSGKTHTVVGDLSGGEGDGVLGRSVGEVFEGVARENQRCEEESARALAERAEQAGQAERGEEEDAPSVTTTGYSFRAECQFLEVYGEDVRCLLSGPAPTPCPLRDLFEAGAGGRQLPTGDVEVIGAARLPVPGAQRARELVREGMRKRATGATAMNDASSRSHAIFTLFLEQTYRAETESGERGEETQTSSVTVRRSHLNFVDLAGSERQKRTQATGRRMREGISINKGLLVLGNVIAALADRATADDRSHVPFRESKLTRILRTSLSGNSKTLFIAAVSGAPEDADETLCCLRYATRVKSIEVRAVANETTRDSAAAMVHRLTAELGAVAADLLRAAEGGGGGYYEWGRFQ</sequence>
<feature type="compositionally biased region" description="Low complexity" evidence="8">
    <location>
        <begin position="17"/>
        <end position="30"/>
    </location>
</feature>
<evidence type="ECO:0000256" key="8">
    <source>
        <dbReference type="SAM" id="MobiDB-lite"/>
    </source>
</evidence>
<comment type="subcellular location">
    <subcellularLocation>
        <location evidence="1">Cytoplasm</location>
    </subcellularLocation>
</comment>
<dbReference type="Gene3D" id="3.40.850.10">
    <property type="entry name" value="Kinesin motor domain"/>
    <property type="match status" value="1"/>
</dbReference>
<dbReference type="PROSITE" id="PS50067">
    <property type="entry name" value="KINESIN_MOTOR_2"/>
    <property type="match status" value="1"/>
</dbReference>
<keyword evidence="2" id="KW-0963">Cytoplasm</keyword>
<evidence type="ECO:0000256" key="7">
    <source>
        <dbReference type="RuleBase" id="RU000394"/>
    </source>
</evidence>
<keyword evidence="7" id="KW-0493">Microtubule</keyword>
<dbReference type="PRINTS" id="PR00380">
    <property type="entry name" value="KINESINHEAVY"/>
</dbReference>
<keyword evidence="6 7" id="KW-0505">Motor protein</keyword>
<keyword evidence="5" id="KW-0175">Coiled coil</keyword>
<evidence type="ECO:0000313" key="10">
    <source>
        <dbReference type="EMBL" id="GMI30095.1"/>
    </source>
</evidence>
<feature type="domain" description="Kinesin motor" evidence="9">
    <location>
        <begin position="4"/>
        <end position="372"/>
    </location>
</feature>